<dbReference type="KEGG" id="sur:STAUR_6331"/>
<feature type="region of interest" description="Disordered" evidence="1">
    <location>
        <begin position="1"/>
        <end position="31"/>
    </location>
</feature>
<dbReference type="HOGENOM" id="CLU_1657873_0_0_7"/>
<gene>
    <name evidence="2" type="ordered locus">STAUR_6331</name>
</gene>
<dbReference type="STRING" id="378806.STAUR_6331"/>
<protein>
    <submittedName>
        <fullName evidence="2">Conserved uncharacterized protein</fullName>
    </submittedName>
</protein>
<name>E3FIC7_STIAD</name>
<sequence length="159" mass="17424">MRRPEGRQTAGEATRIVRNPGGGRKPPAAPAPLRPVMLPLFRFALVALVLGKERAPALLDGLGVREAVRAKEHLDFLVGLSSAERQARVALEFGGRRDSAEQLRALMQEAPEALRRELFQRLPPYHQSLFPERAVSPVAAPVVPGLGAFAERLIREATR</sequence>
<reference evidence="2 3" key="1">
    <citation type="journal article" date="2011" name="Mol. Biol. Evol.">
        <title>Comparative genomic analysis of fruiting body formation in Myxococcales.</title>
        <authorList>
            <person name="Huntley S."/>
            <person name="Hamann N."/>
            <person name="Wegener-Feldbrugge S."/>
            <person name="Treuner-Lange A."/>
            <person name="Kube M."/>
            <person name="Reinhardt R."/>
            <person name="Klages S."/>
            <person name="Muller R."/>
            <person name="Ronning C.M."/>
            <person name="Nierman W.C."/>
            <person name="Sogaard-Andersen L."/>
        </authorList>
    </citation>
    <scope>NUCLEOTIDE SEQUENCE [LARGE SCALE GENOMIC DNA]</scope>
    <source>
        <strain evidence="2 3">DW4/3-1</strain>
    </source>
</reference>
<keyword evidence="3" id="KW-1185">Reference proteome</keyword>
<evidence type="ECO:0000313" key="2">
    <source>
        <dbReference type="EMBL" id="ADO74088.1"/>
    </source>
</evidence>
<dbReference type="eggNOG" id="ENOG5031WVY">
    <property type="taxonomic scope" value="Bacteria"/>
</dbReference>
<dbReference type="AlphaFoldDB" id="E3FIC7"/>
<dbReference type="EMBL" id="CP002271">
    <property type="protein sequence ID" value="ADO74088.1"/>
    <property type="molecule type" value="Genomic_DNA"/>
</dbReference>
<evidence type="ECO:0000313" key="3">
    <source>
        <dbReference type="Proteomes" id="UP000001351"/>
    </source>
</evidence>
<proteinExistence type="predicted"/>
<organism evidence="2 3">
    <name type="scientific">Stigmatella aurantiaca (strain DW4/3-1)</name>
    <dbReference type="NCBI Taxonomy" id="378806"/>
    <lineage>
        <taxon>Bacteria</taxon>
        <taxon>Pseudomonadati</taxon>
        <taxon>Myxococcota</taxon>
        <taxon>Myxococcia</taxon>
        <taxon>Myxococcales</taxon>
        <taxon>Cystobacterineae</taxon>
        <taxon>Archangiaceae</taxon>
        <taxon>Stigmatella</taxon>
    </lineage>
</organism>
<dbReference type="Proteomes" id="UP000001351">
    <property type="component" value="Chromosome"/>
</dbReference>
<accession>E3FIC7</accession>
<evidence type="ECO:0000256" key="1">
    <source>
        <dbReference type="SAM" id="MobiDB-lite"/>
    </source>
</evidence>